<reference evidence="2 3" key="1">
    <citation type="submission" date="2024-05" db="EMBL/GenBank/DDBJ databases">
        <title>A high-quality chromosomal-level genome assembly of Topmouth culter (Culter alburnus).</title>
        <authorList>
            <person name="Zhao H."/>
        </authorList>
    </citation>
    <scope>NUCLEOTIDE SEQUENCE [LARGE SCALE GENOMIC DNA]</scope>
    <source>
        <strain evidence="2">CATC2023</strain>
        <tissue evidence="2">Muscle</tissue>
    </source>
</reference>
<comment type="caution">
    <text evidence="2">The sequence shown here is derived from an EMBL/GenBank/DDBJ whole genome shotgun (WGS) entry which is preliminary data.</text>
</comment>
<proteinExistence type="predicted"/>
<dbReference type="AlphaFoldDB" id="A0AAW2AHY2"/>
<keyword evidence="1" id="KW-0472">Membrane</keyword>
<dbReference type="PANTHER" id="PTHR35450">
    <property type="entry name" value="REVERSE TRANSCRIPTASE DOMAIN-CONTAINING PROTEIN"/>
    <property type="match status" value="1"/>
</dbReference>
<evidence type="ECO:0000313" key="3">
    <source>
        <dbReference type="Proteomes" id="UP001479290"/>
    </source>
</evidence>
<protein>
    <submittedName>
        <fullName evidence="2">Uncharacterized protein</fullName>
    </submittedName>
</protein>
<evidence type="ECO:0000313" key="2">
    <source>
        <dbReference type="EMBL" id="KAK9973194.1"/>
    </source>
</evidence>
<sequence length="149" mass="17298">MKSKITKEYNRQVCLALSADFVFGVGLAPINNLAVPVPTYSFGIVHWRVKEIKKMDRKTRKLLMVHGMHHPKADADRLYIKRRDCGLGFIELESAYKIAIVYLNKYIKIGSDKFMKMVKKHKASQTKYSQHQERFPLIFGPDPREVKCL</sequence>
<name>A0AAW2AHY2_CULAL</name>
<keyword evidence="1" id="KW-1133">Transmembrane helix</keyword>
<dbReference type="EMBL" id="JAWDJR010000006">
    <property type="protein sequence ID" value="KAK9973194.1"/>
    <property type="molecule type" value="Genomic_DNA"/>
</dbReference>
<dbReference type="PANTHER" id="PTHR35450:SF2">
    <property type="entry name" value="REVERSE TRANSCRIPTASE DOMAIN-CONTAINING PROTEIN"/>
    <property type="match status" value="1"/>
</dbReference>
<dbReference type="Proteomes" id="UP001479290">
    <property type="component" value="Unassembled WGS sequence"/>
</dbReference>
<gene>
    <name evidence="2" type="ORF">ABG768_023937</name>
</gene>
<evidence type="ECO:0000256" key="1">
    <source>
        <dbReference type="SAM" id="Phobius"/>
    </source>
</evidence>
<organism evidence="2 3">
    <name type="scientific">Culter alburnus</name>
    <name type="common">Topmouth culter</name>
    <dbReference type="NCBI Taxonomy" id="194366"/>
    <lineage>
        <taxon>Eukaryota</taxon>
        <taxon>Metazoa</taxon>
        <taxon>Chordata</taxon>
        <taxon>Craniata</taxon>
        <taxon>Vertebrata</taxon>
        <taxon>Euteleostomi</taxon>
        <taxon>Actinopterygii</taxon>
        <taxon>Neopterygii</taxon>
        <taxon>Teleostei</taxon>
        <taxon>Ostariophysi</taxon>
        <taxon>Cypriniformes</taxon>
        <taxon>Xenocyprididae</taxon>
        <taxon>Xenocypridinae</taxon>
        <taxon>Culter</taxon>
    </lineage>
</organism>
<feature type="transmembrane region" description="Helical" evidence="1">
    <location>
        <begin position="12"/>
        <end position="30"/>
    </location>
</feature>
<accession>A0AAW2AHY2</accession>
<keyword evidence="3" id="KW-1185">Reference proteome</keyword>
<keyword evidence="1" id="KW-0812">Transmembrane</keyword>